<evidence type="ECO:0000313" key="2">
    <source>
        <dbReference type="EMBL" id="KAF0904983.1"/>
    </source>
</evidence>
<comment type="caution">
    <text evidence="2">The sequence shown here is derived from an EMBL/GenBank/DDBJ whole genome shotgun (WGS) entry which is preliminary data.</text>
</comment>
<organism evidence="2 3">
    <name type="scientific">Oryza meyeriana var. granulata</name>
    <dbReference type="NCBI Taxonomy" id="110450"/>
    <lineage>
        <taxon>Eukaryota</taxon>
        <taxon>Viridiplantae</taxon>
        <taxon>Streptophyta</taxon>
        <taxon>Embryophyta</taxon>
        <taxon>Tracheophyta</taxon>
        <taxon>Spermatophyta</taxon>
        <taxon>Magnoliopsida</taxon>
        <taxon>Liliopsida</taxon>
        <taxon>Poales</taxon>
        <taxon>Poaceae</taxon>
        <taxon>BOP clade</taxon>
        <taxon>Oryzoideae</taxon>
        <taxon>Oryzeae</taxon>
        <taxon>Oryzinae</taxon>
        <taxon>Oryza</taxon>
        <taxon>Oryza meyeriana</taxon>
    </lineage>
</organism>
<name>A0A6G1CZT2_9ORYZ</name>
<gene>
    <name evidence="2" type="ORF">E2562_039248</name>
</gene>
<dbReference type="AlphaFoldDB" id="A0A6G1CZT2"/>
<accession>A0A6G1CZT2</accession>
<evidence type="ECO:0000256" key="1">
    <source>
        <dbReference type="SAM" id="MobiDB-lite"/>
    </source>
</evidence>
<feature type="region of interest" description="Disordered" evidence="1">
    <location>
        <begin position="34"/>
        <end position="66"/>
    </location>
</feature>
<keyword evidence="3" id="KW-1185">Reference proteome</keyword>
<proteinExistence type="predicted"/>
<evidence type="ECO:0000313" key="3">
    <source>
        <dbReference type="Proteomes" id="UP000479710"/>
    </source>
</evidence>
<protein>
    <submittedName>
        <fullName evidence="2">Uncharacterized protein</fullName>
    </submittedName>
</protein>
<dbReference type="Proteomes" id="UP000479710">
    <property type="component" value="Unassembled WGS sequence"/>
</dbReference>
<reference evidence="2 3" key="1">
    <citation type="submission" date="2019-11" db="EMBL/GenBank/DDBJ databases">
        <title>Whole genome sequence of Oryza granulata.</title>
        <authorList>
            <person name="Li W."/>
        </authorList>
    </citation>
    <scope>NUCLEOTIDE SEQUENCE [LARGE SCALE GENOMIC DNA]</scope>
    <source>
        <strain evidence="3">cv. Menghai</strain>
        <tissue evidence="2">Leaf</tissue>
    </source>
</reference>
<sequence length="66" mass="6983">MPSGGDSGGRRARRISGVRWRWQRWLQMTAAAVQSDDGGGCRDGGKGRGKGISGGGLRRRGISGIR</sequence>
<dbReference type="EMBL" id="SPHZ02000008">
    <property type="protein sequence ID" value="KAF0904983.1"/>
    <property type="molecule type" value="Genomic_DNA"/>
</dbReference>
<feature type="compositionally biased region" description="Basic residues" evidence="1">
    <location>
        <begin position="57"/>
        <end position="66"/>
    </location>
</feature>